<reference evidence="1 2" key="1">
    <citation type="submission" date="2019-08" db="EMBL/GenBank/DDBJ databases">
        <title>Whole genome of Aphis craccivora.</title>
        <authorList>
            <person name="Voronova N.V."/>
            <person name="Shulinski R.S."/>
            <person name="Bandarenka Y.V."/>
            <person name="Zhorov D.G."/>
            <person name="Warner D."/>
        </authorList>
    </citation>
    <scope>NUCLEOTIDE SEQUENCE [LARGE SCALE GENOMIC DNA]</scope>
    <source>
        <strain evidence="1">180601</strain>
        <tissue evidence="1">Whole Body</tissue>
    </source>
</reference>
<name>A0A6G0W0R5_APHCR</name>
<proteinExistence type="predicted"/>
<dbReference type="EMBL" id="VUJU01009799">
    <property type="protein sequence ID" value="KAF0717524.1"/>
    <property type="molecule type" value="Genomic_DNA"/>
</dbReference>
<comment type="caution">
    <text evidence="1">The sequence shown here is derived from an EMBL/GenBank/DDBJ whole genome shotgun (WGS) entry which is preliminary data.</text>
</comment>
<keyword evidence="2" id="KW-1185">Reference proteome</keyword>
<dbReference type="OrthoDB" id="6433782at2759"/>
<dbReference type="Proteomes" id="UP000478052">
    <property type="component" value="Unassembled WGS sequence"/>
</dbReference>
<gene>
    <name evidence="1" type="ORF">FWK35_00027791</name>
</gene>
<protein>
    <submittedName>
        <fullName evidence="1">Transcription factor Adf-1-like</fullName>
    </submittedName>
</protein>
<evidence type="ECO:0000313" key="1">
    <source>
        <dbReference type="EMBL" id="KAF0717524.1"/>
    </source>
</evidence>
<dbReference type="AlphaFoldDB" id="A0A6G0W0R5"/>
<organism evidence="1 2">
    <name type="scientific">Aphis craccivora</name>
    <name type="common">Cowpea aphid</name>
    <dbReference type="NCBI Taxonomy" id="307492"/>
    <lineage>
        <taxon>Eukaryota</taxon>
        <taxon>Metazoa</taxon>
        <taxon>Ecdysozoa</taxon>
        <taxon>Arthropoda</taxon>
        <taxon>Hexapoda</taxon>
        <taxon>Insecta</taxon>
        <taxon>Pterygota</taxon>
        <taxon>Neoptera</taxon>
        <taxon>Paraneoptera</taxon>
        <taxon>Hemiptera</taxon>
        <taxon>Sternorrhyncha</taxon>
        <taxon>Aphidomorpha</taxon>
        <taxon>Aphidoidea</taxon>
        <taxon>Aphididae</taxon>
        <taxon>Aphidini</taxon>
        <taxon>Aphis</taxon>
        <taxon>Aphis</taxon>
    </lineage>
</organism>
<sequence>MKYLLEKKDMETKTEDVVHPMDAFLSGIGATLKTLDPYNLNLAKSRIFNIAHEIEMNQILYKQTDTFYNNAPTSSSAGNPYIGTQLV</sequence>
<accession>A0A6G0W0R5</accession>
<evidence type="ECO:0000313" key="2">
    <source>
        <dbReference type="Proteomes" id="UP000478052"/>
    </source>
</evidence>